<dbReference type="AlphaFoldDB" id="A0A9P7AQQ5"/>
<dbReference type="EMBL" id="JABBWG010000383">
    <property type="protein sequence ID" value="KAG1794470.1"/>
    <property type="molecule type" value="Genomic_DNA"/>
</dbReference>
<dbReference type="GO" id="GO:0003743">
    <property type="term" value="F:translation initiation factor activity"/>
    <property type="evidence" value="ECO:0007669"/>
    <property type="project" value="TreeGrafter"/>
</dbReference>
<evidence type="ECO:0000256" key="3">
    <source>
        <dbReference type="ARBA" id="ARBA00023134"/>
    </source>
</evidence>
<evidence type="ECO:0000313" key="5">
    <source>
        <dbReference type="Proteomes" id="UP000807769"/>
    </source>
</evidence>
<dbReference type="GO" id="GO:0005525">
    <property type="term" value="F:GTP binding"/>
    <property type="evidence" value="ECO:0007669"/>
    <property type="project" value="UniProtKB-KW"/>
</dbReference>
<dbReference type="PANTHER" id="PTHR42854">
    <property type="entry name" value="EUKARYOTIC TRANSLATION INITIATION FACTOR 2 SUBUNIT 3 FAMILY MEMBER"/>
    <property type="match status" value="1"/>
</dbReference>
<dbReference type="InterPro" id="IPR050543">
    <property type="entry name" value="eIF2G"/>
</dbReference>
<dbReference type="GO" id="GO:0005829">
    <property type="term" value="C:cytosol"/>
    <property type="evidence" value="ECO:0007669"/>
    <property type="project" value="TreeGrafter"/>
</dbReference>
<sequence>MVVELSPIVPIFAQLKYDINAVNEYIVKYIPFPVCDFASDPRLIMIHSFDVNKPGADVMSSKVVLPMVLSSQAFYGQGKKSRFIWEL</sequence>
<dbReference type="RefSeq" id="XP_041185119.1">
    <property type="nucleotide sequence ID" value="XM_041343760.1"/>
</dbReference>
<evidence type="ECO:0000256" key="2">
    <source>
        <dbReference type="ARBA" id="ARBA00022917"/>
    </source>
</evidence>
<evidence type="ECO:0000313" key="4">
    <source>
        <dbReference type="EMBL" id="KAG1794470.1"/>
    </source>
</evidence>
<dbReference type="GO" id="GO:0000049">
    <property type="term" value="F:tRNA binding"/>
    <property type="evidence" value="ECO:0007669"/>
    <property type="project" value="TreeGrafter"/>
</dbReference>
<keyword evidence="2" id="KW-0648">Protein biosynthesis</keyword>
<dbReference type="GO" id="GO:0005850">
    <property type="term" value="C:eukaryotic translation initiation factor 2 complex"/>
    <property type="evidence" value="ECO:0007669"/>
    <property type="project" value="TreeGrafter"/>
</dbReference>
<dbReference type="PANTHER" id="PTHR42854:SF3">
    <property type="entry name" value="EUKARYOTIC TRANSLATION INITIATION FACTOR 2 SUBUNIT 3-RELATED"/>
    <property type="match status" value="1"/>
</dbReference>
<name>A0A9P7AQQ5_9AGAM</name>
<evidence type="ECO:0000256" key="1">
    <source>
        <dbReference type="ARBA" id="ARBA00022741"/>
    </source>
</evidence>
<keyword evidence="1" id="KW-0547">Nucleotide-binding</keyword>
<keyword evidence="3" id="KW-0342">GTP-binding</keyword>
<proteinExistence type="predicted"/>
<organism evidence="4 5">
    <name type="scientific">Suillus subaureus</name>
    <dbReference type="NCBI Taxonomy" id="48587"/>
    <lineage>
        <taxon>Eukaryota</taxon>
        <taxon>Fungi</taxon>
        <taxon>Dikarya</taxon>
        <taxon>Basidiomycota</taxon>
        <taxon>Agaricomycotina</taxon>
        <taxon>Agaricomycetes</taxon>
        <taxon>Agaricomycetidae</taxon>
        <taxon>Boletales</taxon>
        <taxon>Suillineae</taxon>
        <taxon>Suillaceae</taxon>
        <taxon>Suillus</taxon>
    </lineage>
</organism>
<dbReference type="GeneID" id="64637776"/>
<keyword evidence="5" id="KW-1185">Reference proteome</keyword>
<dbReference type="GO" id="GO:0001731">
    <property type="term" value="P:formation of translation preinitiation complex"/>
    <property type="evidence" value="ECO:0007669"/>
    <property type="project" value="TreeGrafter"/>
</dbReference>
<protein>
    <submittedName>
        <fullName evidence="4">Uncharacterized protein</fullName>
    </submittedName>
</protein>
<comment type="caution">
    <text evidence="4">The sequence shown here is derived from an EMBL/GenBank/DDBJ whole genome shotgun (WGS) entry which is preliminary data.</text>
</comment>
<accession>A0A9P7AQQ5</accession>
<reference evidence="4" key="1">
    <citation type="journal article" date="2020" name="New Phytol.">
        <title>Comparative genomics reveals dynamic genome evolution in host specialist ectomycorrhizal fungi.</title>
        <authorList>
            <person name="Lofgren L.A."/>
            <person name="Nguyen N.H."/>
            <person name="Vilgalys R."/>
            <person name="Ruytinx J."/>
            <person name="Liao H.L."/>
            <person name="Branco S."/>
            <person name="Kuo A."/>
            <person name="LaButti K."/>
            <person name="Lipzen A."/>
            <person name="Andreopoulos W."/>
            <person name="Pangilinan J."/>
            <person name="Riley R."/>
            <person name="Hundley H."/>
            <person name="Na H."/>
            <person name="Barry K."/>
            <person name="Grigoriev I.V."/>
            <person name="Stajich J.E."/>
            <person name="Kennedy P.G."/>
        </authorList>
    </citation>
    <scope>NUCLEOTIDE SEQUENCE</scope>
    <source>
        <strain evidence="4">MN1</strain>
    </source>
</reference>
<gene>
    <name evidence="4" type="ORF">BJ212DRAFT_659748</name>
</gene>
<dbReference type="OrthoDB" id="1045173at2759"/>
<dbReference type="Proteomes" id="UP000807769">
    <property type="component" value="Unassembled WGS sequence"/>
</dbReference>